<accession>A0A401TB32</accession>
<reference evidence="2 3" key="1">
    <citation type="journal article" date="2018" name="Nat. Ecol. Evol.">
        <title>Shark genomes provide insights into elasmobranch evolution and the origin of vertebrates.</title>
        <authorList>
            <person name="Hara Y"/>
            <person name="Yamaguchi K"/>
            <person name="Onimaru K"/>
            <person name="Kadota M"/>
            <person name="Koyanagi M"/>
            <person name="Keeley SD"/>
            <person name="Tatsumi K"/>
            <person name="Tanaka K"/>
            <person name="Motone F"/>
            <person name="Kageyama Y"/>
            <person name="Nozu R"/>
            <person name="Adachi N"/>
            <person name="Nishimura O"/>
            <person name="Nakagawa R"/>
            <person name="Tanegashima C"/>
            <person name="Kiyatake I"/>
            <person name="Matsumoto R"/>
            <person name="Murakumo K"/>
            <person name="Nishida K"/>
            <person name="Terakita A"/>
            <person name="Kuratani S"/>
            <person name="Sato K"/>
            <person name="Hyodo S Kuraku.S."/>
        </authorList>
    </citation>
    <scope>NUCLEOTIDE SEQUENCE [LARGE SCALE GENOMIC DNA]</scope>
</reference>
<dbReference type="EMBL" id="BEZZ01028582">
    <property type="protein sequence ID" value="GCC39853.1"/>
    <property type="molecule type" value="Genomic_DNA"/>
</dbReference>
<keyword evidence="3" id="KW-1185">Reference proteome</keyword>
<feature type="compositionally biased region" description="Polar residues" evidence="1">
    <location>
        <begin position="10"/>
        <end position="35"/>
    </location>
</feature>
<proteinExistence type="predicted"/>
<protein>
    <submittedName>
        <fullName evidence="2">Uncharacterized protein</fullName>
    </submittedName>
</protein>
<evidence type="ECO:0000313" key="2">
    <source>
        <dbReference type="EMBL" id="GCC39853.1"/>
    </source>
</evidence>
<evidence type="ECO:0000313" key="3">
    <source>
        <dbReference type="Proteomes" id="UP000287033"/>
    </source>
</evidence>
<feature type="compositionally biased region" description="Polar residues" evidence="1">
    <location>
        <begin position="186"/>
        <end position="195"/>
    </location>
</feature>
<dbReference type="Proteomes" id="UP000287033">
    <property type="component" value="Unassembled WGS sequence"/>
</dbReference>
<evidence type="ECO:0000256" key="1">
    <source>
        <dbReference type="SAM" id="MobiDB-lite"/>
    </source>
</evidence>
<name>A0A401TB32_CHIPU</name>
<feature type="region of interest" description="Disordered" evidence="1">
    <location>
        <begin position="183"/>
        <end position="244"/>
    </location>
</feature>
<dbReference type="AlphaFoldDB" id="A0A401TB32"/>
<gene>
    <name evidence="2" type="ORF">chiPu_0023882</name>
</gene>
<feature type="non-terminal residue" evidence="2">
    <location>
        <position position="1"/>
    </location>
</feature>
<dbReference type="OrthoDB" id="339325at2759"/>
<feature type="region of interest" description="Disordered" evidence="1">
    <location>
        <begin position="1"/>
        <end position="48"/>
    </location>
</feature>
<sequence length="244" mass="26319">GQSPVGGRFQSPSQSPVTLGCQDSETSLTDDSSPVTHGPTADSFKRSPQRRRNELVLLGCANILSSVALSCDLVSLGRQQMLHDEQEKRREGIFQRTGRCRSSDSPPSRLAHRKESVLPSLEASSSVTLLSLSSVSDCNSTRSLLQADGDEAGAWATPDTAESPHQAPPVNPLLDLTVETFKRNPEQSLTPTHVSAASAVKRGHRRIPSDSAIRQQAQAQTQTHRRSPSDSSTHNLVDTGKPLR</sequence>
<organism evidence="2 3">
    <name type="scientific">Chiloscyllium punctatum</name>
    <name type="common">Brownbanded bambooshark</name>
    <name type="synonym">Hemiscyllium punctatum</name>
    <dbReference type="NCBI Taxonomy" id="137246"/>
    <lineage>
        <taxon>Eukaryota</taxon>
        <taxon>Metazoa</taxon>
        <taxon>Chordata</taxon>
        <taxon>Craniata</taxon>
        <taxon>Vertebrata</taxon>
        <taxon>Chondrichthyes</taxon>
        <taxon>Elasmobranchii</taxon>
        <taxon>Galeomorphii</taxon>
        <taxon>Galeoidea</taxon>
        <taxon>Orectolobiformes</taxon>
        <taxon>Hemiscylliidae</taxon>
        <taxon>Chiloscyllium</taxon>
    </lineage>
</organism>
<feature type="region of interest" description="Disordered" evidence="1">
    <location>
        <begin position="84"/>
        <end position="115"/>
    </location>
</feature>
<comment type="caution">
    <text evidence="2">The sequence shown here is derived from an EMBL/GenBank/DDBJ whole genome shotgun (WGS) entry which is preliminary data.</text>
</comment>
<feature type="compositionally biased region" description="Basic and acidic residues" evidence="1">
    <location>
        <begin position="84"/>
        <end position="93"/>
    </location>
</feature>
<dbReference type="STRING" id="137246.A0A401TB32"/>